<sequence length="240" mass="27654">MVKKGNPLPNHEDRGVNVIGEEGVRKIKKDVTEVKTPLRIVWKEMGKRGLIDSDLAENERHIKNYCELHKTKEHEIQECTEFRILVQGLMDNKELEFYEEGVEEEDICATEEELTKPGVNYLRIIILRNTEGGVQGRPKIIIQKPASFPYKDSKKVPWNYNCNVTMLGAEGSTSSPEEGKNEGFYTHSGKRYDPGNRGEEPMKPKTVLIGRKKGTRSPYQRTCKRRRGQRILEILETQRI</sequence>
<accession>A0A5B6WYW2</accession>
<feature type="compositionally biased region" description="Basic and acidic residues" evidence="1">
    <location>
        <begin position="190"/>
        <end position="203"/>
    </location>
</feature>
<gene>
    <name evidence="2" type="ORF">EPI10_030943</name>
</gene>
<reference evidence="2" key="1">
    <citation type="submission" date="2019-08" db="EMBL/GenBank/DDBJ databases">
        <authorList>
            <person name="Liu F."/>
        </authorList>
    </citation>
    <scope>NUCLEOTIDE SEQUENCE [LARGE SCALE GENOMIC DNA]</scope>
    <source>
        <strain evidence="2">PA1801</strain>
        <tissue evidence="2">Leaf</tissue>
    </source>
</reference>
<dbReference type="Proteomes" id="UP000325315">
    <property type="component" value="Unassembled WGS sequence"/>
</dbReference>
<organism evidence="2 3">
    <name type="scientific">Gossypium australe</name>
    <dbReference type="NCBI Taxonomy" id="47621"/>
    <lineage>
        <taxon>Eukaryota</taxon>
        <taxon>Viridiplantae</taxon>
        <taxon>Streptophyta</taxon>
        <taxon>Embryophyta</taxon>
        <taxon>Tracheophyta</taxon>
        <taxon>Spermatophyta</taxon>
        <taxon>Magnoliopsida</taxon>
        <taxon>eudicotyledons</taxon>
        <taxon>Gunneridae</taxon>
        <taxon>Pentapetalae</taxon>
        <taxon>rosids</taxon>
        <taxon>malvids</taxon>
        <taxon>Malvales</taxon>
        <taxon>Malvaceae</taxon>
        <taxon>Malvoideae</taxon>
        <taxon>Gossypium</taxon>
    </lineage>
</organism>
<protein>
    <submittedName>
        <fullName evidence="2">Uncharacterized protein</fullName>
    </submittedName>
</protein>
<keyword evidence="3" id="KW-1185">Reference proteome</keyword>
<evidence type="ECO:0000256" key="1">
    <source>
        <dbReference type="SAM" id="MobiDB-lite"/>
    </source>
</evidence>
<comment type="caution">
    <text evidence="2">The sequence shown here is derived from an EMBL/GenBank/DDBJ whole genome shotgun (WGS) entry which is preliminary data.</text>
</comment>
<proteinExistence type="predicted"/>
<dbReference type="EMBL" id="SMMG02000001">
    <property type="protein sequence ID" value="KAA3487090.1"/>
    <property type="molecule type" value="Genomic_DNA"/>
</dbReference>
<evidence type="ECO:0000313" key="2">
    <source>
        <dbReference type="EMBL" id="KAA3487090.1"/>
    </source>
</evidence>
<evidence type="ECO:0000313" key="3">
    <source>
        <dbReference type="Proteomes" id="UP000325315"/>
    </source>
</evidence>
<feature type="region of interest" description="Disordered" evidence="1">
    <location>
        <begin position="171"/>
        <end position="223"/>
    </location>
</feature>
<dbReference type="PANTHER" id="PTHR32108">
    <property type="entry name" value="DNA-DIRECTED RNA POLYMERASE SUBUNIT ALPHA"/>
    <property type="match status" value="1"/>
</dbReference>
<dbReference type="AlphaFoldDB" id="A0A5B6WYW2"/>
<name>A0A5B6WYW2_9ROSI</name>
<dbReference type="OrthoDB" id="999492at2759"/>
<dbReference type="PANTHER" id="PTHR32108:SF5">
    <property type="entry name" value="DYNACTIN SUBUNIT 1-LIKE"/>
    <property type="match status" value="1"/>
</dbReference>